<evidence type="ECO:0000256" key="4">
    <source>
        <dbReference type="ARBA" id="ARBA00022953"/>
    </source>
</evidence>
<keyword evidence="1" id="KW-0808">Transferase</keyword>
<dbReference type="GO" id="GO:0003723">
    <property type="term" value="F:RNA binding"/>
    <property type="evidence" value="ECO:0007669"/>
    <property type="project" value="InterPro"/>
</dbReference>
<dbReference type="GO" id="GO:0000166">
    <property type="term" value="F:nucleotide binding"/>
    <property type="evidence" value="ECO:0007669"/>
    <property type="project" value="UniProtKB-KW"/>
</dbReference>
<accession>A0A8K1WQB0</accession>
<dbReference type="EMBL" id="MW239182">
    <property type="protein sequence ID" value="UGO57121.1"/>
    <property type="molecule type" value="Genomic_RNA"/>
</dbReference>
<proteinExistence type="predicted"/>
<evidence type="ECO:0000256" key="2">
    <source>
        <dbReference type="ARBA" id="ARBA00022695"/>
    </source>
</evidence>
<evidence type="ECO:0000256" key="5">
    <source>
        <dbReference type="ARBA" id="ARBA00048744"/>
    </source>
</evidence>
<keyword evidence="2" id="KW-0548">Nucleotidyltransferase</keyword>
<feature type="domain" description="RdRp catalytic" evidence="6">
    <location>
        <begin position="156"/>
        <end position="278"/>
    </location>
</feature>
<dbReference type="GO" id="GO:0003968">
    <property type="term" value="F:RNA-directed RNA polymerase activity"/>
    <property type="evidence" value="ECO:0007669"/>
    <property type="project" value="UniProtKB-EC"/>
</dbReference>
<keyword evidence="3" id="KW-0547">Nucleotide-binding</keyword>
<dbReference type="GO" id="GO:0039694">
    <property type="term" value="P:viral RNA genome replication"/>
    <property type="evidence" value="ECO:0007669"/>
    <property type="project" value="InterPro"/>
</dbReference>
<evidence type="ECO:0000256" key="3">
    <source>
        <dbReference type="ARBA" id="ARBA00022741"/>
    </source>
</evidence>
<dbReference type="InterPro" id="IPR001795">
    <property type="entry name" value="RNA-dir_pol_luteovirus"/>
</dbReference>
<name>A0A8K1WQB0_9VIRU</name>
<dbReference type="InterPro" id="IPR043502">
    <property type="entry name" value="DNA/RNA_pol_sf"/>
</dbReference>
<protein>
    <recommendedName>
        <fullName evidence="6">RdRp catalytic domain-containing protein</fullName>
    </recommendedName>
</protein>
<dbReference type="PROSITE" id="PS50507">
    <property type="entry name" value="RDRP_SSRNA_POS"/>
    <property type="match status" value="1"/>
</dbReference>
<evidence type="ECO:0000256" key="1">
    <source>
        <dbReference type="ARBA" id="ARBA00022679"/>
    </source>
</evidence>
<dbReference type="InterPro" id="IPR001205">
    <property type="entry name" value="RNA-dir_pol_C"/>
</dbReference>
<reference evidence="7" key="1">
    <citation type="submission" date="2020-11" db="EMBL/GenBank/DDBJ databases">
        <title>RNA virus dark matter in the feces of wild birds.</title>
        <authorList>
            <person name="Lu X."/>
            <person name="Yang X.S."/>
            <person name="Zhang W."/>
        </authorList>
    </citation>
    <scope>NUCLEOTIDE SEQUENCE</scope>
    <source>
        <strain evidence="7">Yellow-throatedBunting135con32</strain>
    </source>
</reference>
<sequence length="370" mass="43934">MFMALDHWYQRVRWTIPEDFMQRSHFERAVMTLDWTSSPGYPYMLRATNNRQFFRVDDQGRPHPEKLDLVWAMVQAKIRERSSDPIRLFVKPEAHTAKKLQSERYRLISSVSVVDQIIDHMLFDDLNNKMIQEWIHIPNKPGWSPFTGGWRFMPTETWMATDASAWDWTVQPWLLELVLEFRSRLCDNLSQQWLELARWRYGELFKNPLFVTSGGQLLRQLNPGVMKSGCVNTISDNSLMQVILHARVCAELGLDFTYLFTMGDDRLQQPVQRLPEYLDLTSQFCILKSVEQVNEFSGFRFKGRRVEPVHKGKHAFNILHMDPKVQQEFGNSYVLNYHRSEFRDFMEDLFHRMEVDVFPREVRDLIFDGI</sequence>
<dbReference type="Pfam" id="PF00680">
    <property type="entry name" value="RdRP_1"/>
    <property type="match status" value="1"/>
</dbReference>
<organism evidence="7">
    <name type="scientific">Riboviria sp</name>
    <dbReference type="NCBI Taxonomy" id="2585031"/>
    <lineage>
        <taxon>Viruses</taxon>
        <taxon>Riboviria</taxon>
    </lineage>
</organism>
<evidence type="ECO:0000313" key="7">
    <source>
        <dbReference type="EMBL" id="UGO57121.1"/>
    </source>
</evidence>
<comment type="catalytic activity">
    <reaction evidence="5">
        <text>RNA(n) + a ribonucleoside 5'-triphosphate = RNA(n+1) + diphosphate</text>
        <dbReference type="Rhea" id="RHEA:21248"/>
        <dbReference type="Rhea" id="RHEA-COMP:14527"/>
        <dbReference type="Rhea" id="RHEA-COMP:17342"/>
        <dbReference type="ChEBI" id="CHEBI:33019"/>
        <dbReference type="ChEBI" id="CHEBI:61557"/>
        <dbReference type="ChEBI" id="CHEBI:140395"/>
        <dbReference type="EC" id="2.7.7.48"/>
    </reaction>
</comment>
<dbReference type="GO" id="GO:0006351">
    <property type="term" value="P:DNA-templated transcription"/>
    <property type="evidence" value="ECO:0007669"/>
    <property type="project" value="InterPro"/>
</dbReference>
<evidence type="ECO:0000259" key="6">
    <source>
        <dbReference type="PROSITE" id="PS50507"/>
    </source>
</evidence>
<dbReference type="InterPro" id="IPR007094">
    <property type="entry name" value="RNA-dir_pol_PSvirus"/>
</dbReference>
<dbReference type="PRINTS" id="PR00914">
    <property type="entry name" value="LVIRUSRNAPOL"/>
</dbReference>
<dbReference type="SUPFAM" id="SSF56672">
    <property type="entry name" value="DNA/RNA polymerases"/>
    <property type="match status" value="1"/>
</dbReference>
<keyword evidence="4" id="KW-0693">Viral RNA replication</keyword>